<evidence type="ECO:0000313" key="3">
    <source>
        <dbReference type="Proteomes" id="UP000181962"/>
    </source>
</evidence>
<reference evidence="1 3" key="1">
    <citation type="submission" date="2016-11" db="EMBL/GenBank/DDBJ databases">
        <title>Complete Genome Sequence of Bradyrhizobium sp. strain J5, an isolated from soybean nodule in Hokkaido.</title>
        <authorList>
            <person name="Kanehara K."/>
        </authorList>
    </citation>
    <scope>NUCLEOTIDE SEQUENCE [LARGE SCALE GENOMIC DNA]</scope>
    <source>
        <strain evidence="1 3">J5</strain>
    </source>
</reference>
<dbReference type="EMBL" id="CP017637">
    <property type="protein sequence ID" value="APG06723.1"/>
    <property type="molecule type" value="Genomic_DNA"/>
</dbReference>
<dbReference type="RefSeq" id="WP_011082864.1">
    <property type="nucleotide sequence ID" value="NZ_BJNK01000034.1"/>
</dbReference>
<keyword evidence="4" id="KW-1185">Reference proteome</keyword>
<gene>
    <name evidence="2" type="ORF">ABIF63_010012</name>
    <name evidence="1" type="ORF">BKD09_00140</name>
</gene>
<organism evidence="1 3">
    <name type="scientific">Bradyrhizobium japonicum</name>
    <dbReference type="NCBI Taxonomy" id="375"/>
    <lineage>
        <taxon>Bacteria</taxon>
        <taxon>Pseudomonadati</taxon>
        <taxon>Pseudomonadota</taxon>
        <taxon>Alphaproteobacteria</taxon>
        <taxon>Hyphomicrobiales</taxon>
        <taxon>Nitrobacteraceae</taxon>
        <taxon>Bradyrhizobium</taxon>
    </lineage>
</organism>
<dbReference type="KEGG" id="bjp:RN69_00155"/>
<dbReference type="PATRIC" id="fig|375.37.peg.8283"/>
<evidence type="ECO:0000313" key="4">
    <source>
        <dbReference type="Proteomes" id="UP001549291"/>
    </source>
</evidence>
<dbReference type="AlphaFoldDB" id="A0A0N0BXW7"/>
<dbReference type="Proteomes" id="UP000181962">
    <property type="component" value="Chromosome"/>
</dbReference>
<name>A0A0N0BXW7_BRAJP</name>
<dbReference type="OrthoDB" id="8242790at2"/>
<sequence length="61" mass="7005">MRDLIIEAFDSVIRCEIAEADDVRKEIAQRGAYWAGDEIWKLGRQVAALRKRIAELEETDA</sequence>
<reference evidence="2 4" key="2">
    <citation type="submission" date="2024-06" db="EMBL/GenBank/DDBJ databases">
        <title>Genomic Encyclopedia of Type Strains, Phase V (KMG-V): Genome sequencing to study the core and pangenomes of soil and plant-associated prokaryotes.</title>
        <authorList>
            <person name="Whitman W."/>
        </authorList>
    </citation>
    <scope>NUCLEOTIDE SEQUENCE [LARGE SCALE GENOMIC DNA]</scope>
    <source>
        <strain evidence="2 4">USDA 160</strain>
    </source>
</reference>
<dbReference type="EMBL" id="JBEPTQ010000002">
    <property type="protein sequence ID" value="MET4725906.1"/>
    <property type="molecule type" value="Genomic_DNA"/>
</dbReference>
<proteinExistence type="predicted"/>
<evidence type="ECO:0000313" key="1">
    <source>
        <dbReference type="EMBL" id="APG06723.1"/>
    </source>
</evidence>
<accession>A0A0N0BXW7</accession>
<dbReference type="Proteomes" id="UP001549291">
    <property type="component" value="Unassembled WGS sequence"/>
</dbReference>
<protein>
    <submittedName>
        <fullName evidence="1">Uncharacterized protein</fullName>
    </submittedName>
</protein>
<evidence type="ECO:0000313" key="2">
    <source>
        <dbReference type="EMBL" id="MET4725906.1"/>
    </source>
</evidence>
<dbReference type="GeneID" id="92963872"/>